<dbReference type="GO" id="GO:0016628">
    <property type="term" value="F:oxidoreductase activity, acting on the CH-CH group of donors, NAD or NADP as acceptor"/>
    <property type="evidence" value="ECO:0007669"/>
    <property type="project" value="InterPro"/>
</dbReference>
<organism evidence="2 3">
    <name type="scientific">Dovyalis caffra</name>
    <dbReference type="NCBI Taxonomy" id="77055"/>
    <lineage>
        <taxon>Eukaryota</taxon>
        <taxon>Viridiplantae</taxon>
        <taxon>Streptophyta</taxon>
        <taxon>Embryophyta</taxon>
        <taxon>Tracheophyta</taxon>
        <taxon>Spermatophyta</taxon>
        <taxon>Magnoliopsida</taxon>
        <taxon>eudicotyledons</taxon>
        <taxon>Gunneridae</taxon>
        <taxon>Pentapetalae</taxon>
        <taxon>rosids</taxon>
        <taxon>fabids</taxon>
        <taxon>Malpighiales</taxon>
        <taxon>Salicaceae</taxon>
        <taxon>Flacourtieae</taxon>
        <taxon>Dovyalis</taxon>
    </lineage>
</organism>
<dbReference type="SUPFAM" id="SSF51735">
    <property type="entry name" value="NAD(P)-binding Rossmann-fold domains"/>
    <property type="match status" value="1"/>
</dbReference>
<dbReference type="Gene3D" id="3.40.50.720">
    <property type="entry name" value="NAD(P)-binding Rossmann-like Domain"/>
    <property type="match status" value="1"/>
</dbReference>
<dbReference type="InterPro" id="IPR013149">
    <property type="entry name" value="ADH-like_C"/>
</dbReference>
<keyword evidence="3" id="KW-1185">Reference proteome</keyword>
<dbReference type="EMBL" id="CAWUPB010001168">
    <property type="protein sequence ID" value="CAK7345518.1"/>
    <property type="molecule type" value="Genomic_DNA"/>
</dbReference>
<dbReference type="AlphaFoldDB" id="A0AAV1S4Z7"/>
<dbReference type="PANTHER" id="PTHR43205">
    <property type="entry name" value="PROSTAGLANDIN REDUCTASE"/>
    <property type="match status" value="1"/>
</dbReference>
<dbReference type="InterPro" id="IPR036291">
    <property type="entry name" value="NAD(P)-bd_dom_sf"/>
</dbReference>
<reference evidence="2 3" key="1">
    <citation type="submission" date="2024-01" db="EMBL/GenBank/DDBJ databases">
        <authorList>
            <person name="Waweru B."/>
        </authorList>
    </citation>
    <scope>NUCLEOTIDE SEQUENCE [LARGE SCALE GENOMIC DNA]</scope>
</reference>
<gene>
    <name evidence="2" type="ORF">DCAF_LOCUS18275</name>
</gene>
<evidence type="ECO:0000313" key="3">
    <source>
        <dbReference type="Proteomes" id="UP001314170"/>
    </source>
</evidence>
<evidence type="ECO:0000313" key="2">
    <source>
        <dbReference type="EMBL" id="CAK7345518.1"/>
    </source>
</evidence>
<name>A0AAV1S4Z7_9ROSI</name>
<proteinExistence type="predicted"/>
<accession>A0AAV1S4Z7</accession>
<dbReference type="PANTHER" id="PTHR43205:SF12">
    <property type="entry name" value="OS06G0602900 PROTEIN"/>
    <property type="match status" value="1"/>
</dbReference>
<comment type="caution">
    <text evidence="2">The sequence shown here is derived from an EMBL/GenBank/DDBJ whole genome shotgun (WGS) entry which is preliminary data.</text>
</comment>
<evidence type="ECO:0000259" key="1">
    <source>
        <dbReference type="Pfam" id="PF00107"/>
    </source>
</evidence>
<protein>
    <recommendedName>
        <fullName evidence="1">Alcohol dehydrogenase-like C-terminal domain-containing protein</fullName>
    </recommendedName>
</protein>
<dbReference type="InterPro" id="IPR045010">
    <property type="entry name" value="MDR_fam"/>
</dbReference>
<sequence length="89" mass="9733">MLDFFEICKSKKGQKVFVSAACGSVGNLVGQYAKISGCYAVGSAGSNDKVALLKEKLGFDDAFNYKEETDRFEVHTRKVSKIESKTLSL</sequence>
<dbReference type="Pfam" id="PF00107">
    <property type="entry name" value="ADH_zinc_N"/>
    <property type="match status" value="1"/>
</dbReference>
<feature type="domain" description="Alcohol dehydrogenase-like C-terminal" evidence="1">
    <location>
        <begin position="25"/>
        <end position="70"/>
    </location>
</feature>
<dbReference type="Proteomes" id="UP001314170">
    <property type="component" value="Unassembled WGS sequence"/>
</dbReference>